<dbReference type="HOGENOM" id="CLU_1815144_0_0_1"/>
<evidence type="ECO:0000256" key="1">
    <source>
        <dbReference type="SAM" id="MobiDB-lite"/>
    </source>
</evidence>
<feature type="compositionally biased region" description="Polar residues" evidence="1">
    <location>
        <begin position="130"/>
        <end position="142"/>
    </location>
</feature>
<evidence type="ECO:0000313" key="2">
    <source>
        <dbReference type="Ensembl" id="ENSCSAVP00000009232.1"/>
    </source>
</evidence>
<reference evidence="2" key="2">
    <citation type="submission" date="2025-08" db="UniProtKB">
        <authorList>
            <consortium name="Ensembl"/>
        </authorList>
    </citation>
    <scope>IDENTIFICATION</scope>
</reference>
<organism evidence="2 3">
    <name type="scientific">Ciona savignyi</name>
    <name type="common">Pacific transparent sea squirt</name>
    <dbReference type="NCBI Taxonomy" id="51511"/>
    <lineage>
        <taxon>Eukaryota</taxon>
        <taxon>Metazoa</taxon>
        <taxon>Chordata</taxon>
        <taxon>Tunicata</taxon>
        <taxon>Ascidiacea</taxon>
        <taxon>Phlebobranchia</taxon>
        <taxon>Cionidae</taxon>
        <taxon>Ciona</taxon>
    </lineage>
</organism>
<reference evidence="2" key="3">
    <citation type="submission" date="2025-09" db="UniProtKB">
        <authorList>
            <consortium name="Ensembl"/>
        </authorList>
    </citation>
    <scope>IDENTIFICATION</scope>
</reference>
<keyword evidence="3" id="KW-1185">Reference proteome</keyword>
<protein>
    <submittedName>
        <fullName evidence="2">Uncharacterized protein</fullName>
    </submittedName>
</protein>
<dbReference type="Proteomes" id="UP000007875">
    <property type="component" value="Unassembled WGS sequence"/>
</dbReference>
<proteinExistence type="predicted"/>
<dbReference type="Ensembl" id="ENSCSAVT00000009349.1">
    <property type="protein sequence ID" value="ENSCSAVP00000009232.1"/>
    <property type="gene ID" value="ENSCSAVG00000005442.1"/>
</dbReference>
<dbReference type="AlphaFoldDB" id="H2YV72"/>
<feature type="region of interest" description="Disordered" evidence="1">
    <location>
        <begin position="84"/>
        <end position="142"/>
    </location>
</feature>
<sequence length="142" mass="15574">MTVIPYLEELHGYNEKPPNQTTVEEGIPENYNFHQITCNTSLGDPSCGEELIIGMNSLSAFSKDLKPLSKPILNDETRCVINDEPVVSTASHTGSASSANGQLSENSEPYKGRNSKRSSQKSSNQRSSRTSLQKFKSMCSQS</sequence>
<reference evidence="3" key="1">
    <citation type="submission" date="2003-08" db="EMBL/GenBank/DDBJ databases">
        <authorList>
            <person name="Birren B."/>
            <person name="Nusbaum C."/>
            <person name="Abebe A."/>
            <person name="Abouelleil A."/>
            <person name="Adekoya E."/>
            <person name="Ait-zahra M."/>
            <person name="Allen N."/>
            <person name="Allen T."/>
            <person name="An P."/>
            <person name="Anderson M."/>
            <person name="Anderson S."/>
            <person name="Arachchi H."/>
            <person name="Armbruster J."/>
            <person name="Bachantsang P."/>
            <person name="Baldwin J."/>
            <person name="Barry A."/>
            <person name="Bayul T."/>
            <person name="Blitshsteyn B."/>
            <person name="Bloom T."/>
            <person name="Blye J."/>
            <person name="Boguslavskiy L."/>
            <person name="Borowsky M."/>
            <person name="Boukhgalter B."/>
            <person name="Brunache A."/>
            <person name="Butler J."/>
            <person name="Calixte N."/>
            <person name="Calvo S."/>
            <person name="Camarata J."/>
            <person name="Campo K."/>
            <person name="Chang J."/>
            <person name="Cheshatsang Y."/>
            <person name="Citroen M."/>
            <person name="Collymore A."/>
            <person name="Considine T."/>
            <person name="Cook A."/>
            <person name="Cooke P."/>
            <person name="Corum B."/>
            <person name="Cuomo C."/>
            <person name="David R."/>
            <person name="Dawoe T."/>
            <person name="Degray S."/>
            <person name="Dodge S."/>
            <person name="Dooley K."/>
            <person name="Dorje P."/>
            <person name="Dorjee K."/>
            <person name="Dorris L."/>
            <person name="Duffey N."/>
            <person name="Dupes A."/>
            <person name="Elkins T."/>
            <person name="Engels R."/>
            <person name="Erickson J."/>
            <person name="Farina A."/>
            <person name="Faro S."/>
            <person name="Ferreira P."/>
            <person name="Fischer H."/>
            <person name="Fitzgerald M."/>
            <person name="Foley K."/>
            <person name="Gage D."/>
            <person name="Galagan J."/>
            <person name="Gearin G."/>
            <person name="Gnerre S."/>
            <person name="Gnirke A."/>
            <person name="Goyette A."/>
            <person name="Graham J."/>
            <person name="Grandbois E."/>
            <person name="Gyaltsen K."/>
            <person name="Hafez N."/>
            <person name="Hagopian D."/>
            <person name="Hagos B."/>
            <person name="Hall J."/>
            <person name="Hatcher B."/>
            <person name="Heller A."/>
            <person name="Higgins H."/>
            <person name="Honan T."/>
            <person name="Horn A."/>
            <person name="Houde N."/>
            <person name="Hughes L."/>
            <person name="Hulme W."/>
            <person name="Husby E."/>
            <person name="Iliev I."/>
            <person name="Jaffe D."/>
            <person name="Jones C."/>
            <person name="Kamal M."/>
            <person name="Kamat A."/>
            <person name="Kamvysselis M."/>
            <person name="Karlsson E."/>
            <person name="Kells C."/>
            <person name="Kieu A."/>
            <person name="Kisner P."/>
            <person name="Kodira C."/>
            <person name="Kulbokas E."/>
            <person name="Labutti K."/>
            <person name="Lama D."/>
            <person name="Landers T."/>
            <person name="Leger J."/>
            <person name="Levine S."/>
            <person name="Lewis D."/>
            <person name="Lewis T."/>
            <person name="Lindblad-toh K."/>
            <person name="Liu X."/>
            <person name="Lokyitsang T."/>
            <person name="Lokyitsang Y."/>
            <person name="Lucien O."/>
            <person name="Lui A."/>
            <person name="Ma L.J."/>
            <person name="Mabbitt R."/>
            <person name="Macdonald J."/>
            <person name="Maclean C."/>
            <person name="Major J."/>
            <person name="Manning J."/>
            <person name="Marabella R."/>
            <person name="Maru K."/>
            <person name="Matthews C."/>
            <person name="Mauceli E."/>
            <person name="Mccarthy M."/>
            <person name="Mcdonough S."/>
            <person name="Mcghee T."/>
            <person name="Meldrim J."/>
            <person name="Meneus L."/>
            <person name="Mesirov J."/>
            <person name="Mihalev A."/>
            <person name="Mihova T."/>
            <person name="Mikkelsen T."/>
            <person name="Mlenga V."/>
            <person name="Moru K."/>
            <person name="Mozes J."/>
            <person name="Mulrain L."/>
            <person name="Munson G."/>
            <person name="Naylor J."/>
            <person name="Newes C."/>
            <person name="Nguyen C."/>
            <person name="Nguyen N."/>
            <person name="Nguyen T."/>
            <person name="Nicol R."/>
            <person name="Nielsen C."/>
            <person name="Nizzari M."/>
            <person name="Norbu C."/>
            <person name="Norbu N."/>
            <person name="O'donnell P."/>
            <person name="Okoawo O."/>
            <person name="O'leary S."/>
            <person name="Omotosho B."/>
            <person name="O'neill K."/>
            <person name="Osman S."/>
            <person name="Parker S."/>
            <person name="Perrin D."/>
            <person name="Phunkhang P."/>
            <person name="Piqani B."/>
            <person name="Purcell S."/>
            <person name="Rachupka T."/>
            <person name="Ramasamy U."/>
            <person name="Rameau R."/>
            <person name="Ray V."/>
            <person name="Raymond C."/>
            <person name="Retta R."/>
            <person name="Richardson S."/>
            <person name="Rise C."/>
            <person name="Rodriguez J."/>
            <person name="Rogers J."/>
            <person name="Rogov P."/>
            <person name="Rutman M."/>
            <person name="Schupbach R."/>
            <person name="Seaman C."/>
            <person name="Settipalli S."/>
            <person name="Sharpe T."/>
            <person name="Sheridan J."/>
            <person name="Sherpa N."/>
            <person name="Shi J."/>
            <person name="Smirnov S."/>
            <person name="Smith C."/>
            <person name="Sougnez C."/>
            <person name="Spencer B."/>
            <person name="Stalker J."/>
            <person name="Stange-thomann N."/>
            <person name="Stavropoulos S."/>
            <person name="Stetson K."/>
            <person name="Stone C."/>
            <person name="Stone S."/>
            <person name="Stubbs M."/>
            <person name="Talamas J."/>
            <person name="Tchuinga P."/>
            <person name="Tenzing P."/>
            <person name="Tesfaye S."/>
            <person name="Theodore J."/>
            <person name="Thoulutsang Y."/>
            <person name="Topham K."/>
            <person name="Towey S."/>
            <person name="Tsamla T."/>
            <person name="Tsomo N."/>
            <person name="Vallee D."/>
            <person name="Vassiliev H."/>
            <person name="Venkataraman V."/>
            <person name="Vinson J."/>
            <person name="Vo A."/>
            <person name="Wade C."/>
            <person name="Wang S."/>
            <person name="Wangchuk T."/>
            <person name="Wangdi T."/>
            <person name="Whittaker C."/>
            <person name="Wilkinson J."/>
            <person name="Wu Y."/>
            <person name="Wyman D."/>
            <person name="Yadav S."/>
            <person name="Yang S."/>
            <person name="Yang X."/>
            <person name="Yeager S."/>
            <person name="Yee E."/>
            <person name="Young G."/>
            <person name="Zainoun J."/>
            <person name="Zembeck L."/>
            <person name="Zimmer A."/>
            <person name="Zody M."/>
            <person name="Lander E."/>
        </authorList>
    </citation>
    <scope>NUCLEOTIDE SEQUENCE [LARGE SCALE GENOMIC DNA]</scope>
</reference>
<accession>H2YV72</accession>
<dbReference type="InParanoid" id="H2YV72"/>
<evidence type="ECO:0000313" key="3">
    <source>
        <dbReference type="Proteomes" id="UP000007875"/>
    </source>
</evidence>
<feature type="compositionally biased region" description="Low complexity" evidence="1">
    <location>
        <begin position="120"/>
        <end position="129"/>
    </location>
</feature>
<feature type="compositionally biased region" description="Low complexity" evidence="1">
    <location>
        <begin position="88"/>
        <end position="99"/>
    </location>
</feature>
<name>H2YV72_CIOSA</name>